<keyword evidence="1" id="KW-1133">Transmembrane helix</keyword>
<dbReference type="AlphaFoldDB" id="A0AAJ6NVF4"/>
<feature type="transmembrane region" description="Helical" evidence="1">
    <location>
        <begin position="78"/>
        <end position="100"/>
    </location>
</feature>
<accession>A0AAJ6NVF4</accession>
<evidence type="ECO:0000313" key="2">
    <source>
        <dbReference type="EMBL" id="WGV27231.1"/>
    </source>
</evidence>
<sequence>MQAWIMRYRLRSASWLWIVVNIIGLIVGGFSALVVTLLLVVNYDVLRNPIELLIVLIIIVFIVVVSLFQWSVLRLKQVPAAGLWAVVNVVLGSVTYFLLLRLNIQSLWMTVLASMLAGIIIGGLTGKIIDLFCTCISD</sequence>
<feature type="transmembrane region" description="Helical" evidence="1">
    <location>
        <begin position="107"/>
        <end position="129"/>
    </location>
</feature>
<evidence type="ECO:0008006" key="4">
    <source>
        <dbReference type="Google" id="ProtNLM"/>
    </source>
</evidence>
<keyword evidence="1" id="KW-0472">Membrane</keyword>
<name>A0AAJ6NVF4_9CYAN</name>
<gene>
    <name evidence="2" type="ORF">QI031_07005</name>
</gene>
<protein>
    <recommendedName>
        <fullName evidence="4">TIGR04086 family membrane protein</fullName>
    </recommendedName>
</protein>
<dbReference type="KEGG" id="hbq:QI031_07005"/>
<dbReference type="Proteomes" id="UP001223520">
    <property type="component" value="Chromosome"/>
</dbReference>
<evidence type="ECO:0000256" key="1">
    <source>
        <dbReference type="SAM" id="Phobius"/>
    </source>
</evidence>
<dbReference type="EMBL" id="CP124543">
    <property type="protein sequence ID" value="WGV27231.1"/>
    <property type="molecule type" value="Genomic_DNA"/>
</dbReference>
<reference evidence="2 3" key="1">
    <citation type="journal article" date="2023" name="Limnol Oceanogr Lett">
        <title>Environmental adaptations by the intertidal Antarctic cyanobacterium Halotia branconii CENA392 as revealed using long-read genome sequencing.</title>
        <authorList>
            <person name="Dextro R.B."/>
            <person name="Delbaje E."/>
            <person name="Freitas P.N.N."/>
            <person name="Geraldes V."/>
            <person name="Pinto E."/>
            <person name="Long P.F."/>
            <person name="Fiore M.F."/>
        </authorList>
    </citation>
    <scope>NUCLEOTIDE SEQUENCE [LARGE SCALE GENOMIC DNA]</scope>
    <source>
        <strain evidence="2 3">CENA392</strain>
    </source>
</reference>
<feature type="transmembrane region" description="Helical" evidence="1">
    <location>
        <begin position="52"/>
        <end position="72"/>
    </location>
</feature>
<feature type="transmembrane region" description="Helical" evidence="1">
    <location>
        <begin position="15"/>
        <end position="40"/>
    </location>
</feature>
<evidence type="ECO:0000313" key="3">
    <source>
        <dbReference type="Proteomes" id="UP001223520"/>
    </source>
</evidence>
<keyword evidence="1" id="KW-0812">Transmembrane</keyword>
<keyword evidence="3" id="KW-1185">Reference proteome</keyword>
<proteinExistence type="predicted"/>
<organism evidence="2 3">
    <name type="scientific">Halotia branconii CENA392</name>
    <dbReference type="NCBI Taxonomy" id="1539056"/>
    <lineage>
        <taxon>Bacteria</taxon>
        <taxon>Bacillati</taxon>
        <taxon>Cyanobacteriota</taxon>
        <taxon>Cyanophyceae</taxon>
        <taxon>Nostocales</taxon>
        <taxon>Nodulariaceae</taxon>
        <taxon>Halotia</taxon>
    </lineage>
</organism>
<dbReference type="RefSeq" id="WP_281484470.1">
    <property type="nucleotide sequence ID" value="NZ_CP124543.1"/>
</dbReference>